<evidence type="ECO:0000256" key="3">
    <source>
        <dbReference type="ARBA" id="ARBA00022679"/>
    </source>
</evidence>
<comment type="caution">
    <text evidence="10">The sequence shown here is derived from an EMBL/GenBank/DDBJ whole genome shotgun (WGS) entry which is preliminary data.</text>
</comment>
<evidence type="ECO:0000256" key="8">
    <source>
        <dbReference type="SAM" id="MobiDB-lite"/>
    </source>
</evidence>
<evidence type="ECO:0000313" key="11">
    <source>
        <dbReference type="Proteomes" id="UP001596039"/>
    </source>
</evidence>
<feature type="domain" description="Protein kinase" evidence="9">
    <location>
        <begin position="13"/>
        <end position="267"/>
    </location>
</feature>
<keyword evidence="6 7" id="KW-0067">ATP-binding</keyword>
<dbReference type="InterPro" id="IPR011009">
    <property type="entry name" value="Kinase-like_dom_sf"/>
</dbReference>
<sequence length="409" mass="42544">MGIEPGTLIDGRYRVMSRLGEGGMSVVYRAHDEQLGREVALKLFRPAMVDVNDESRRRGEVSVLAALGHPTLVTLFDARLDVDPAYLTTEFVDGSDLQARLRAGALPGDQLHSLAVSVADALAFMHERGVVHRDVKPANILLPRERSLSAPFAKLGDFGIARLVDGSRMTAVGSVIGTAAYLSPEQAGGHEAGPASDVYSLGLVLIESASGIAPFPGSAVESAVARLTRRPDVPQDLSRDWQALLSGMTEQSPADRLTAAEAFHTLAALPRPTAGAAVPPPTAEDELAKTLLLPAASPASAAPAAPDVVTELMPSASRREPLRSPTPRPSRPDRPTPPTRAPMSAVARRRLTLGVVAAVATIALIVGISALSSLPGASSVAPSGGGTPYPTVTGSLGDHLAELQRSVAP</sequence>
<dbReference type="InterPro" id="IPR008271">
    <property type="entry name" value="Ser/Thr_kinase_AS"/>
</dbReference>
<dbReference type="PROSITE" id="PS00108">
    <property type="entry name" value="PROTEIN_KINASE_ST"/>
    <property type="match status" value="1"/>
</dbReference>
<dbReference type="GO" id="GO:0016301">
    <property type="term" value="F:kinase activity"/>
    <property type="evidence" value="ECO:0007669"/>
    <property type="project" value="UniProtKB-KW"/>
</dbReference>
<feature type="compositionally biased region" description="Pro residues" evidence="8">
    <location>
        <begin position="324"/>
        <end position="340"/>
    </location>
</feature>
<dbReference type="PROSITE" id="PS50011">
    <property type="entry name" value="PROTEIN_KINASE_DOM"/>
    <property type="match status" value="1"/>
</dbReference>
<keyword evidence="3" id="KW-0808">Transferase</keyword>
<evidence type="ECO:0000259" key="9">
    <source>
        <dbReference type="PROSITE" id="PS50011"/>
    </source>
</evidence>
<evidence type="ECO:0000256" key="6">
    <source>
        <dbReference type="ARBA" id="ARBA00022840"/>
    </source>
</evidence>
<dbReference type="SUPFAM" id="SSF56112">
    <property type="entry name" value="Protein kinase-like (PK-like)"/>
    <property type="match status" value="1"/>
</dbReference>
<gene>
    <name evidence="10" type="ORF">ACFPJ4_03125</name>
</gene>
<accession>A0ABW0NMP2</accession>
<dbReference type="PROSITE" id="PS00107">
    <property type="entry name" value="PROTEIN_KINASE_ATP"/>
    <property type="match status" value="1"/>
</dbReference>
<evidence type="ECO:0000256" key="4">
    <source>
        <dbReference type="ARBA" id="ARBA00022741"/>
    </source>
</evidence>
<keyword evidence="4 7" id="KW-0547">Nucleotide-binding</keyword>
<keyword evidence="5 10" id="KW-0418">Kinase</keyword>
<dbReference type="Proteomes" id="UP001596039">
    <property type="component" value="Unassembled WGS sequence"/>
</dbReference>
<dbReference type="Pfam" id="PF00069">
    <property type="entry name" value="Pkinase"/>
    <property type="match status" value="1"/>
</dbReference>
<dbReference type="CDD" id="cd14014">
    <property type="entry name" value="STKc_PknB_like"/>
    <property type="match status" value="1"/>
</dbReference>
<keyword evidence="2" id="KW-0723">Serine/threonine-protein kinase</keyword>
<dbReference type="SMART" id="SM00220">
    <property type="entry name" value="S_TKc"/>
    <property type="match status" value="1"/>
</dbReference>
<dbReference type="Gene3D" id="1.10.510.10">
    <property type="entry name" value="Transferase(Phosphotransferase) domain 1"/>
    <property type="match status" value="1"/>
</dbReference>
<feature type="binding site" evidence="7">
    <location>
        <position position="42"/>
    </location>
    <ligand>
        <name>ATP</name>
        <dbReference type="ChEBI" id="CHEBI:30616"/>
    </ligand>
</feature>
<proteinExistence type="predicted"/>
<dbReference type="EC" id="2.7.11.1" evidence="1"/>
<dbReference type="InterPro" id="IPR000719">
    <property type="entry name" value="Prot_kinase_dom"/>
</dbReference>
<dbReference type="PANTHER" id="PTHR43289:SF6">
    <property type="entry name" value="SERINE_THREONINE-PROTEIN KINASE NEKL-3"/>
    <property type="match status" value="1"/>
</dbReference>
<name>A0ABW0NMP2_9MICO</name>
<evidence type="ECO:0000256" key="5">
    <source>
        <dbReference type="ARBA" id="ARBA00022777"/>
    </source>
</evidence>
<reference evidence="11" key="1">
    <citation type="journal article" date="2019" name="Int. J. Syst. Evol. Microbiol.">
        <title>The Global Catalogue of Microorganisms (GCM) 10K type strain sequencing project: providing services to taxonomists for standard genome sequencing and annotation.</title>
        <authorList>
            <consortium name="The Broad Institute Genomics Platform"/>
            <consortium name="The Broad Institute Genome Sequencing Center for Infectious Disease"/>
            <person name="Wu L."/>
            <person name="Ma J."/>
        </authorList>
    </citation>
    <scope>NUCLEOTIDE SEQUENCE [LARGE SCALE GENOMIC DNA]</scope>
    <source>
        <strain evidence="11">CGMCC 4.6997</strain>
    </source>
</reference>
<evidence type="ECO:0000256" key="1">
    <source>
        <dbReference type="ARBA" id="ARBA00012513"/>
    </source>
</evidence>
<dbReference type="PANTHER" id="PTHR43289">
    <property type="entry name" value="MITOGEN-ACTIVATED PROTEIN KINASE KINASE KINASE 20-RELATED"/>
    <property type="match status" value="1"/>
</dbReference>
<feature type="region of interest" description="Disordered" evidence="8">
    <location>
        <begin position="314"/>
        <end position="345"/>
    </location>
</feature>
<dbReference type="Gene3D" id="3.30.200.20">
    <property type="entry name" value="Phosphorylase Kinase, domain 1"/>
    <property type="match status" value="1"/>
</dbReference>
<protein>
    <recommendedName>
        <fullName evidence="1">non-specific serine/threonine protein kinase</fullName>
        <ecNumber evidence="1">2.7.11.1</ecNumber>
    </recommendedName>
</protein>
<organism evidence="10 11">
    <name type="scientific">Lysinimonas soli</name>
    <dbReference type="NCBI Taxonomy" id="1074233"/>
    <lineage>
        <taxon>Bacteria</taxon>
        <taxon>Bacillati</taxon>
        <taxon>Actinomycetota</taxon>
        <taxon>Actinomycetes</taxon>
        <taxon>Micrococcales</taxon>
        <taxon>Microbacteriaceae</taxon>
        <taxon>Lysinimonas</taxon>
    </lineage>
</organism>
<evidence type="ECO:0000256" key="2">
    <source>
        <dbReference type="ARBA" id="ARBA00022527"/>
    </source>
</evidence>
<dbReference type="InterPro" id="IPR017441">
    <property type="entry name" value="Protein_kinase_ATP_BS"/>
</dbReference>
<evidence type="ECO:0000256" key="7">
    <source>
        <dbReference type="PROSITE-ProRule" id="PRU10141"/>
    </source>
</evidence>
<keyword evidence="11" id="KW-1185">Reference proteome</keyword>
<dbReference type="EMBL" id="JBHSMG010000001">
    <property type="protein sequence ID" value="MFC5501228.1"/>
    <property type="molecule type" value="Genomic_DNA"/>
</dbReference>
<dbReference type="RefSeq" id="WP_386739761.1">
    <property type="nucleotide sequence ID" value="NZ_JBHSMG010000001.1"/>
</dbReference>
<evidence type="ECO:0000313" key="10">
    <source>
        <dbReference type="EMBL" id="MFC5501228.1"/>
    </source>
</evidence>